<dbReference type="InterPro" id="IPR005707">
    <property type="entry name" value="Ribosomal_uS2_euk/arc"/>
</dbReference>
<gene>
    <name evidence="6" type="ORF">Mgra_00002315</name>
</gene>
<dbReference type="InterPro" id="IPR018130">
    <property type="entry name" value="Ribosomal_uS2_CS"/>
</dbReference>
<keyword evidence="3" id="KW-0687">Ribonucleoprotein</keyword>
<dbReference type="GO" id="GO:0006412">
    <property type="term" value="P:translation"/>
    <property type="evidence" value="ECO:0007669"/>
    <property type="project" value="InterPro"/>
</dbReference>
<dbReference type="EMBL" id="JABEBT010000013">
    <property type="protein sequence ID" value="KAF7638339.1"/>
    <property type="molecule type" value="Genomic_DNA"/>
</dbReference>
<dbReference type="Proteomes" id="UP000605970">
    <property type="component" value="Unassembled WGS sequence"/>
</dbReference>
<protein>
    <recommendedName>
        <fullName evidence="4">40S ribosomal protein SA</fullName>
    </recommendedName>
</protein>
<sequence length="276" mass="31079">MSSGLDVFNLTDDEAMKLLVCESHIGTKTLDYQMENYVWKRRSDGIYIINIRKLWEKLLFAARAIAAIENPADVVVVSALGIAQRAILKKNFKEPRLLVISDPRIDHQALTEASYVNVPVIGFCNTDSPLKFIDVAIPCNLKNKYSVGLVWWLLAREVLLLRGKISRQTGFVVDGKVVMPDLYFHRDPQESEKEEPVEPDHKETWPQAIEQTDFVATNEPVKLDFNVPHISDWAAASEWTAQEEEAQIPPVSAPPQPQQQQSQQGGSDWNAGTAGW</sequence>
<comment type="similarity">
    <text evidence="1">Belongs to the universal ribosomal protein uS2 family.</text>
</comment>
<dbReference type="PROSITE" id="PS00962">
    <property type="entry name" value="RIBOSOMAL_S2_1"/>
    <property type="match status" value="1"/>
</dbReference>
<dbReference type="PROSITE" id="PS00963">
    <property type="entry name" value="RIBOSOMAL_S2_2"/>
    <property type="match status" value="1"/>
</dbReference>
<dbReference type="InterPro" id="IPR023591">
    <property type="entry name" value="Ribosomal_uS2_flav_dom_sf"/>
</dbReference>
<keyword evidence="2 6" id="KW-0689">Ribosomal protein</keyword>
<name>A0A8S9ZYZ5_9BILA</name>
<evidence type="ECO:0000256" key="5">
    <source>
        <dbReference type="SAM" id="MobiDB-lite"/>
    </source>
</evidence>
<evidence type="ECO:0000313" key="7">
    <source>
        <dbReference type="Proteomes" id="UP000605970"/>
    </source>
</evidence>
<evidence type="ECO:0000256" key="1">
    <source>
        <dbReference type="ARBA" id="ARBA00006242"/>
    </source>
</evidence>
<dbReference type="GO" id="GO:0015935">
    <property type="term" value="C:small ribosomal subunit"/>
    <property type="evidence" value="ECO:0007669"/>
    <property type="project" value="InterPro"/>
</dbReference>
<dbReference type="GO" id="GO:0003735">
    <property type="term" value="F:structural constituent of ribosome"/>
    <property type="evidence" value="ECO:0007669"/>
    <property type="project" value="InterPro"/>
</dbReference>
<dbReference type="Gene3D" id="3.40.50.10490">
    <property type="entry name" value="Glucose-6-phosphate isomerase like protein, domain 1"/>
    <property type="match status" value="2"/>
</dbReference>
<proteinExistence type="inferred from homology"/>
<evidence type="ECO:0000256" key="4">
    <source>
        <dbReference type="ARBA" id="ARBA00035401"/>
    </source>
</evidence>
<dbReference type="PANTHER" id="PTHR11489">
    <property type="entry name" value="40S RIBOSOMAL PROTEIN SA"/>
    <property type="match status" value="1"/>
</dbReference>
<dbReference type="Pfam" id="PF00318">
    <property type="entry name" value="Ribosomal_S2"/>
    <property type="match status" value="1"/>
</dbReference>
<keyword evidence="7" id="KW-1185">Reference proteome</keyword>
<evidence type="ECO:0000313" key="6">
    <source>
        <dbReference type="EMBL" id="KAF7638339.1"/>
    </source>
</evidence>
<feature type="region of interest" description="Disordered" evidence="5">
    <location>
        <begin position="236"/>
        <end position="276"/>
    </location>
</feature>
<dbReference type="OrthoDB" id="414863at2759"/>
<dbReference type="AlphaFoldDB" id="A0A8S9ZYZ5"/>
<comment type="caution">
    <text evidence="6">The sequence shown here is derived from an EMBL/GenBank/DDBJ whole genome shotgun (WGS) entry which is preliminary data.</text>
</comment>
<evidence type="ECO:0000256" key="2">
    <source>
        <dbReference type="ARBA" id="ARBA00022980"/>
    </source>
</evidence>
<dbReference type="InterPro" id="IPR001865">
    <property type="entry name" value="Ribosomal_uS2"/>
</dbReference>
<evidence type="ECO:0000256" key="3">
    <source>
        <dbReference type="ARBA" id="ARBA00023274"/>
    </source>
</evidence>
<reference evidence="6" key="1">
    <citation type="journal article" date="2020" name="Ecol. Evol.">
        <title>Genome structure and content of the rice root-knot nematode (Meloidogyne graminicola).</title>
        <authorList>
            <person name="Phan N.T."/>
            <person name="Danchin E.G.J."/>
            <person name="Klopp C."/>
            <person name="Perfus-Barbeoch L."/>
            <person name="Kozlowski D.K."/>
            <person name="Koutsovoulos G.D."/>
            <person name="Lopez-Roques C."/>
            <person name="Bouchez O."/>
            <person name="Zahm M."/>
            <person name="Besnard G."/>
            <person name="Bellafiore S."/>
        </authorList>
    </citation>
    <scope>NUCLEOTIDE SEQUENCE</scope>
    <source>
        <strain evidence="6">VN-18</strain>
    </source>
</reference>
<accession>A0A8S9ZYZ5</accession>
<dbReference type="SUPFAM" id="SSF52313">
    <property type="entry name" value="Ribosomal protein S2"/>
    <property type="match status" value="1"/>
</dbReference>
<dbReference type="CDD" id="cd01425">
    <property type="entry name" value="RPS2"/>
    <property type="match status" value="1"/>
</dbReference>
<organism evidence="6 7">
    <name type="scientific">Meloidogyne graminicola</name>
    <dbReference type="NCBI Taxonomy" id="189291"/>
    <lineage>
        <taxon>Eukaryota</taxon>
        <taxon>Metazoa</taxon>
        <taxon>Ecdysozoa</taxon>
        <taxon>Nematoda</taxon>
        <taxon>Chromadorea</taxon>
        <taxon>Rhabditida</taxon>
        <taxon>Tylenchina</taxon>
        <taxon>Tylenchomorpha</taxon>
        <taxon>Tylenchoidea</taxon>
        <taxon>Meloidogynidae</taxon>
        <taxon>Meloidogyninae</taxon>
        <taxon>Meloidogyne</taxon>
    </lineage>
</organism>